<dbReference type="GO" id="GO:0015297">
    <property type="term" value="F:antiporter activity"/>
    <property type="evidence" value="ECO:0007669"/>
    <property type="project" value="TreeGrafter"/>
</dbReference>
<gene>
    <name evidence="10" type="ORF">PRCB_22245</name>
</gene>
<keyword evidence="11" id="KW-1185">Reference proteome</keyword>
<dbReference type="OrthoDB" id="9808638at2"/>
<dbReference type="Gene3D" id="1.10.3730.20">
    <property type="match status" value="1"/>
</dbReference>
<feature type="transmembrane region" description="Helical" evidence="9">
    <location>
        <begin position="6"/>
        <end position="24"/>
    </location>
</feature>
<dbReference type="FunFam" id="1.10.3730.20:FF:000001">
    <property type="entry name" value="Quaternary ammonium compound resistance transporter SugE"/>
    <property type="match status" value="1"/>
</dbReference>
<keyword evidence="5 9" id="KW-1133">Transmembrane helix</keyword>
<organism evidence="10 11">
    <name type="scientific">Pantoea rodasii</name>
    <dbReference type="NCBI Taxonomy" id="1076549"/>
    <lineage>
        <taxon>Bacteria</taxon>
        <taxon>Pseudomonadati</taxon>
        <taxon>Pseudomonadota</taxon>
        <taxon>Gammaproteobacteria</taxon>
        <taxon>Enterobacterales</taxon>
        <taxon>Erwiniaceae</taxon>
        <taxon>Pantoea</taxon>
    </lineage>
</organism>
<evidence type="ECO:0000256" key="3">
    <source>
        <dbReference type="ARBA" id="ARBA00022475"/>
    </source>
</evidence>
<dbReference type="Pfam" id="PF00893">
    <property type="entry name" value="Multi_Drug_Res"/>
    <property type="match status" value="1"/>
</dbReference>
<dbReference type="InterPro" id="IPR000390">
    <property type="entry name" value="Small_drug/metabolite_transptr"/>
</dbReference>
<dbReference type="GO" id="GO:1990961">
    <property type="term" value="P:xenobiotic detoxification by transmembrane export across the plasma membrane"/>
    <property type="evidence" value="ECO:0007669"/>
    <property type="project" value="UniProtKB-ARBA"/>
</dbReference>
<dbReference type="PANTHER" id="PTHR30561:SF1">
    <property type="entry name" value="MULTIDRUG TRANSPORTER EMRE"/>
    <property type="match status" value="1"/>
</dbReference>
<comment type="caution">
    <text evidence="10">The sequence shown here is derived from an EMBL/GenBank/DDBJ whole genome shotgun (WGS) entry which is preliminary data.</text>
</comment>
<dbReference type="GO" id="GO:0015199">
    <property type="term" value="F:amino-acid betaine transmembrane transporter activity"/>
    <property type="evidence" value="ECO:0007669"/>
    <property type="project" value="TreeGrafter"/>
</dbReference>
<evidence type="ECO:0000256" key="4">
    <source>
        <dbReference type="ARBA" id="ARBA00022692"/>
    </source>
</evidence>
<dbReference type="EMBL" id="PIQI01000028">
    <property type="protein sequence ID" value="PJZ03305.1"/>
    <property type="molecule type" value="Genomic_DNA"/>
</dbReference>
<evidence type="ECO:0000256" key="1">
    <source>
        <dbReference type="ARBA" id="ARBA00004651"/>
    </source>
</evidence>
<keyword evidence="6 9" id="KW-0472">Membrane</keyword>
<sequence>MNGYIYLAIAIVAEVVATTSMKAISGLSKPLPLILVIVGYGVAFWLLTLVVQTIPVGIAYATWAGLGIVLVSVASYFIYGQKLDIYALAGMGLIIAGVVVMQAFSKSVGH</sequence>
<keyword evidence="4 8" id="KW-0812">Transmembrane</keyword>
<evidence type="ECO:0000256" key="2">
    <source>
        <dbReference type="ARBA" id="ARBA00022448"/>
    </source>
</evidence>
<dbReference type="AlphaFoldDB" id="A0A2M9W6Y4"/>
<dbReference type="GO" id="GO:0005886">
    <property type="term" value="C:plasma membrane"/>
    <property type="evidence" value="ECO:0007669"/>
    <property type="project" value="UniProtKB-SubCell"/>
</dbReference>
<evidence type="ECO:0000256" key="9">
    <source>
        <dbReference type="SAM" id="Phobius"/>
    </source>
</evidence>
<name>A0A2M9W6Y4_9GAMM</name>
<dbReference type="SUPFAM" id="SSF103481">
    <property type="entry name" value="Multidrug resistance efflux transporter EmrE"/>
    <property type="match status" value="1"/>
</dbReference>
<dbReference type="PANTHER" id="PTHR30561">
    <property type="entry name" value="SMR FAMILY PROTON-DEPENDENT DRUG EFFLUX TRANSPORTER SUGE"/>
    <property type="match status" value="1"/>
</dbReference>
<feature type="transmembrane region" description="Helical" evidence="9">
    <location>
        <begin position="31"/>
        <end position="51"/>
    </location>
</feature>
<dbReference type="GO" id="GO:0015220">
    <property type="term" value="F:choline transmembrane transporter activity"/>
    <property type="evidence" value="ECO:0007669"/>
    <property type="project" value="TreeGrafter"/>
</dbReference>
<comment type="subcellular location">
    <subcellularLocation>
        <location evidence="1 8">Cell membrane</location>
        <topology evidence="1 8">Multi-pass membrane protein</topology>
    </subcellularLocation>
</comment>
<feature type="transmembrane region" description="Helical" evidence="9">
    <location>
        <begin position="57"/>
        <end position="78"/>
    </location>
</feature>
<dbReference type="InterPro" id="IPR045324">
    <property type="entry name" value="Small_multidrug_res"/>
</dbReference>
<accession>A0A2M9W6Y4</accession>
<comment type="similarity">
    <text evidence="7 8">Belongs to the drug/metabolite transporter (DMT) superfamily. Small multidrug resistance (SMR) (TC 2.A.7.1) family.</text>
</comment>
<dbReference type="Proteomes" id="UP000232062">
    <property type="component" value="Unassembled WGS sequence"/>
</dbReference>
<evidence type="ECO:0000256" key="6">
    <source>
        <dbReference type="ARBA" id="ARBA00023136"/>
    </source>
</evidence>
<evidence type="ECO:0000256" key="8">
    <source>
        <dbReference type="RuleBase" id="RU003942"/>
    </source>
</evidence>
<dbReference type="GO" id="GO:0031460">
    <property type="term" value="P:glycine betaine transport"/>
    <property type="evidence" value="ECO:0007669"/>
    <property type="project" value="TreeGrafter"/>
</dbReference>
<keyword evidence="3" id="KW-1003">Cell membrane</keyword>
<proteinExistence type="inferred from homology"/>
<evidence type="ECO:0000256" key="7">
    <source>
        <dbReference type="ARBA" id="ARBA00038032"/>
    </source>
</evidence>
<protein>
    <submittedName>
        <fullName evidence="10">Multidrug DMT transporter</fullName>
    </submittedName>
</protein>
<dbReference type="InterPro" id="IPR037185">
    <property type="entry name" value="EmrE-like"/>
</dbReference>
<feature type="transmembrane region" description="Helical" evidence="9">
    <location>
        <begin position="85"/>
        <end position="104"/>
    </location>
</feature>
<keyword evidence="2" id="KW-0813">Transport</keyword>
<evidence type="ECO:0000313" key="11">
    <source>
        <dbReference type="Proteomes" id="UP000232062"/>
    </source>
</evidence>
<evidence type="ECO:0000313" key="10">
    <source>
        <dbReference type="EMBL" id="PJZ03305.1"/>
    </source>
</evidence>
<dbReference type="STRING" id="1076549.HA45_06020"/>
<evidence type="ECO:0000256" key="5">
    <source>
        <dbReference type="ARBA" id="ARBA00022989"/>
    </source>
</evidence>
<dbReference type="RefSeq" id="WP_100703758.1">
    <property type="nucleotide sequence ID" value="NZ_MLFP01000003.1"/>
</dbReference>
<reference evidence="10 11" key="1">
    <citation type="submission" date="2017-11" db="EMBL/GenBank/DDBJ databases">
        <title>The genome sequence of Pantoea rodasii DSM 26611.</title>
        <authorList>
            <person name="Gao J."/>
            <person name="Mao X."/>
            <person name="Sun J."/>
        </authorList>
    </citation>
    <scope>NUCLEOTIDE SEQUENCE [LARGE SCALE GENOMIC DNA]</scope>
    <source>
        <strain evidence="10 11">DSM 26611</strain>
    </source>
</reference>